<proteinExistence type="predicted"/>
<reference evidence="1 2" key="1">
    <citation type="journal article" date="2021" name="Nat. Commun.">
        <title>Genetic determinants of endophytism in the Arabidopsis root mycobiome.</title>
        <authorList>
            <person name="Mesny F."/>
            <person name="Miyauchi S."/>
            <person name="Thiergart T."/>
            <person name="Pickel B."/>
            <person name="Atanasova L."/>
            <person name="Karlsson M."/>
            <person name="Huettel B."/>
            <person name="Barry K.W."/>
            <person name="Haridas S."/>
            <person name="Chen C."/>
            <person name="Bauer D."/>
            <person name="Andreopoulos W."/>
            <person name="Pangilinan J."/>
            <person name="LaButti K."/>
            <person name="Riley R."/>
            <person name="Lipzen A."/>
            <person name="Clum A."/>
            <person name="Drula E."/>
            <person name="Henrissat B."/>
            <person name="Kohler A."/>
            <person name="Grigoriev I.V."/>
            <person name="Martin F.M."/>
            <person name="Hacquard S."/>
        </authorList>
    </citation>
    <scope>NUCLEOTIDE SEQUENCE [LARGE SCALE GENOMIC DNA]</scope>
    <source>
        <strain evidence="1 2">MPI-CAGE-CH-0241</strain>
    </source>
</reference>
<protein>
    <submittedName>
        <fullName evidence="1">Uncharacterized protein</fullName>
    </submittedName>
</protein>
<dbReference type="EMBL" id="JAGPYM010000006">
    <property type="protein sequence ID" value="KAH6892950.1"/>
    <property type="molecule type" value="Genomic_DNA"/>
</dbReference>
<sequence length="270" mass="30052">MARFHAEELEAQMKLLHLEEHSEDIQDVISTPIFAEHVGKSLFDPHKTNFGSTKKVLPQYGLLAGDISTGKEPDESARLFHNVTAPSSVFICGSQGSGKSHTLAVLLENCLLQSVANVLTRPLAALVFHYNSFVSDAGGLPSEAAYLSSNKNVNVRVLCPPTNTATIKAIYSCLPNVSVQELRLSQDNLNTKRMLNLMVASPGQTGRMPLYLHTVVRVLRELRIRRNSEQERHFCLLQAAWWTLHQEASQRVRWQWTRAIGSQYSSAMGS</sequence>
<dbReference type="AlphaFoldDB" id="A0A9P9ASK7"/>
<dbReference type="OrthoDB" id="2316594at2759"/>
<accession>A0A9P9ASK7</accession>
<evidence type="ECO:0000313" key="2">
    <source>
        <dbReference type="Proteomes" id="UP000777438"/>
    </source>
</evidence>
<comment type="caution">
    <text evidence="1">The sequence shown here is derived from an EMBL/GenBank/DDBJ whole genome shotgun (WGS) entry which is preliminary data.</text>
</comment>
<organism evidence="1 2">
    <name type="scientific">Thelonectria olida</name>
    <dbReference type="NCBI Taxonomy" id="1576542"/>
    <lineage>
        <taxon>Eukaryota</taxon>
        <taxon>Fungi</taxon>
        <taxon>Dikarya</taxon>
        <taxon>Ascomycota</taxon>
        <taxon>Pezizomycotina</taxon>
        <taxon>Sordariomycetes</taxon>
        <taxon>Hypocreomycetidae</taxon>
        <taxon>Hypocreales</taxon>
        <taxon>Nectriaceae</taxon>
        <taxon>Thelonectria</taxon>
    </lineage>
</organism>
<evidence type="ECO:0000313" key="1">
    <source>
        <dbReference type="EMBL" id="KAH6892950.1"/>
    </source>
</evidence>
<dbReference type="Proteomes" id="UP000777438">
    <property type="component" value="Unassembled WGS sequence"/>
</dbReference>
<gene>
    <name evidence="1" type="ORF">B0T10DRAFT_591751</name>
</gene>
<name>A0A9P9ASK7_9HYPO</name>
<keyword evidence="2" id="KW-1185">Reference proteome</keyword>